<evidence type="ECO:0000256" key="2">
    <source>
        <dbReference type="ARBA" id="ARBA00004718"/>
    </source>
</evidence>
<evidence type="ECO:0000256" key="3">
    <source>
        <dbReference type="ARBA" id="ARBA00008212"/>
    </source>
</evidence>
<dbReference type="PANTHER" id="PTHR21330:SF1">
    <property type="entry name" value="E3 SUMO-PROTEIN LIGASE NSE2"/>
    <property type="match status" value="1"/>
</dbReference>
<dbReference type="GO" id="GO:0016925">
    <property type="term" value="P:protein sumoylation"/>
    <property type="evidence" value="ECO:0007669"/>
    <property type="project" value="UniProtKB-UniPathway"/>
</dbReference>
<evidence type="ECO:0000256" key="7">
    <source>
        <dbReference type="ARBA" id="ARBA00022786"/>
    </source>
</evidence>
<sequence length="325" mass="36358">MSTSRRRTNRRVVDEEIEDAQASQDASQNQRRGSNRQAPRRARSQPESDDGLEVEDDEAPIDVDNLADAPITDSAALTIKGYAQDWGRIQDRIMQSARTIIEVGEATADAAEGQEREKGIKDLDKVMRELIDVAADMNAHEMSLEDIHGRLVAGEEIVGLREKYKADVVERMNAYNAKTSRQKYAKVKEYATFREQVFQVEHPDEPMPPVSEFIPKEDGDESDDDDMEVGGVSQTFTCPLTLGVLKDPHTSKLCGHSYSGAAIKDYFDSGRKGERKQCPAAGCSTQLARSDVVEDAALARRVKLWERRQKRAQEKADEDVDEVVE</sequence>
<dbReference type="KEGG" id="scm:SCHCO_02698021"/>
<evidence type="ECO:0000256" key="8">
    <source>
        <dbReference type="ARBA" id="ARBA00022833"/>
    </source>
</evidence>
<feature type="region of interest" description="Disordered" evidence="11">
    <location>
        <begin position="1"/>
        <end position="56"/>
    </location>
</feature>
<evidence type="ECO:0000256" key="4">
    <source>
        <dbReference type="ARBA" id="ARBA00022679"/>
    </source>
</evidence>
<dbReference type="eggNOG" id="KOG2979">
    <property type="taxonomic scope" value="Eukaryota"/>
</dbReference>
<evidence type="ECO:0000259" key="12">
    <source>
        <dbReference type="PROSITE" id="PS51044"/>
    </source>
</evidence>
<dbReference type="UniPathway" id="UPA00886"/>
<keyword evidence="9" id="KW-0539">Nucleus</keyword>
<organism evidence="14">
    <name type="scientific">Schizophyllum commune (strain H4-8 / FGSC 9210)</name>
    <name type="common">Split gill fungus</name>
    <dbReference type="NCBI Taxonomy" id="578458"/>
    <lineage>
        <taxon>Eukaryota</taxon>
        <taxon>Fungi</taxon>
        <taxon>Dikarya</taxon>
        <taxon>Basidiomycota</taxon>
        <taxon>Agaricomycotina</taxon>
        <taxon>Agaricomycetes</taxon>
        <taxon>Agaricomycetidae</taxon>
        <taxon>Agaricales</taxon>
        <taxon>Schizophyllaceae</taxon>
        <taxon>Schizophyllum</taxon>
    </lineage>
</organism>
<dbReference type="PANTHER" id="PTHR21330">
    <property type="entry name" value="E3 SUMO-PROTEIN LIGASE NSE2"/>
    <property type="match status" value="1"/>
</dbReference>
<dbReference type="VEuPathDB" id="FungiDB:SCHCODRAFT_02698021"/>
<protein>
    <recommendedName>
        <fullName evidence="12">SP-RING-type domain-containing protein</fullName>
    </recommendedName>
</protein>
<dbReference type="CDD" id="cd16651">
    <property type="entry name" value="SPL-RING_NSE2"/>
    <property type="match status" value="1"/>
</dbReference>
<dbReference type="OrthoDB" id="26899at2759"/>
<feature type="domain" description="SP-RING-type" evidence="12">
    <location>
        <begin position="223"/>
        <end position="307"/>
    </location>
</feature>
<dbReference type="Proteomes" id="UP000007431">
    <property type="component" value="Unassembled WGS sequence"/>
</dbReference>
<dbReference type="PROSITE" id="PS51044">
    <property type="entry name" value="ZF_SP_RING"/>
    <property type="match status" value="1"/>
</dbReference>
<dbReference type="AlphaFoldDB" id="D8Q044"/>
<comment type="pathway">
    <text evidence="2">Protein modification; protein sumoylation.</text>
</comment>
<dbReference type="InParanoid" id="D8Q044"/>
<evidence type="ECO:0000256" key="6">
    <source>
        <dbReference type="ARBA" id="ARBA00022771"/>
    </source>
</evidence>
<evidence type="ECO:0000256" key="1">
    <source>
        <dbReference type="ARBA" id="ARBA00004123"/>
    </source>
</evidence>
<dbReference type="InterPro" id="IPR013083">
    <property type="entry name" value="Znf_RING/FYVE/PHD"/>
</dbReference>
<dbReference type="SUPFAM" id="SSF57850">
    <property type="entry name" value="RING/U-box"/>
    <property type="match status" value="1"/>
</dbReference>
<dbReference type="OMA" id="CPATGCK"/>
<proteinExistence type="inferred from homology"/>
<dbReference type="RefSeq" id="XP_003033875.1">
    <property type="nucleotide sequence ID" value="XM_003033829.1"/>
</dbReference>
<gene>
    <name evidence="13" type="ORF">SCHCODRAFT_81709</name>
</gene>
<dbReference type="GO" id="GO:0000724">
    <property type="term" value="P:double-strand break repair via homologous recombination"/>
    <property type="evidence" value="ECO:0007669"/>
    <property type="project" value="InterPro"/>
</dbReference>
<dbReference type="Gene3D" id="3.30.40.10">
    <property type="entry name" value="Zinc/RING finger domain, C3HC4 (zinc finger)"/>
    <property type="match status" value="1"/>
</dbReference>
<dbReference type="Pfam" id="PF11789">
    <property type="entry name" value="zf-Nse"/>
    <property type="match status" value="1"/>
</dbReference>
<comment type="subcellular location">
    <subcellularLocation>
        <location evidence="1">Nucleus</location>
    </subcellularLocation>
</comment>
<dbReference type="FunCoup" id="D8Q044">
    <property type="interactions" value="134"/>
</dbReference>
<keyword evidence="8" id="KW-0862">Zinc</keyword>
<feature type="compositionally biased region" description="Basic residues" evidence="11">
    <location>
        <begin position="1"/>
        <end position="10"/>
    </location>
</feature>
<dbReference type="GO" id="GO:0005634">
    <property type="term" value="C:nucleus"/>
    <property type="evidence" value="ECO:0007669"/>
    <property type="project" value="UniProtKB-SubCell"/>
</dbReference>
<dbReference type="STRING" id="578458.D8Q044"/>
<dbReference type="HOGENOM" id="CLU_055164_0_0_1"/>
<name>D8Q044_SCHCM</name>
<keyword evidence="7" id="KW-0833">Ubl conjugation pathway</keyword>
<evidence type="ECO:0000313" key="13">
    <source>
        <dbReference type="EMBL" id="EFI98972.1"/>
    </source>
</evidence>
<dbReference type="EMBL" id="GL377304">
    <property type="protein sequence ID" value="EFI98972.1"/>
    <property type="molecule type" value="Genomic_DNA"/>
</dbReference>
<keyword evidence="14" id="KW-1185">Reference proteome</keyword>
<dbReference type="InterPro" id="IPR004181">
    <property type="entry name" value="Znf_MIZ"/>
</dbReference>
<dbReference type="GO" id="GO:0008270">
    <property type="term" value="F:zinc ion binding"/>
    <property type="evidence" value="ECO:0007669"/>
    <property type="project" value="UniProtKB-KW"/>
</dbReference>
<keyword evidence="4" id="KW-0808">Transferase</keyword>
<evidence type="ECO:0000256" key="10">
    <source>
        <dbReference type="PROSITE-ProRule" id="PRU00452"/>
    </source>
</evidence>
<keyword evidence="6 10" id="KW-0863">Zinc-finger</keyword>
<evidence type="ECO:0000256" key="5">
    <source>
        <dbReference type="ARBA" id="ARBA00022723"/>
    </source>
</evidence>
<evidence type="ECO:0000313" key="14">
    <source>
        <dbReference type="Proteomes" id="UP000007431"/>
    </source>
</evidence>
<dbReference type="GO" id="GO:0061665">
    <property type="term" value="F:SUMO ligase activity"/>
    <property type="evidence" value="ECO:0007669"/>
    <property type="project" value="TreeGrafter"/>
</dbReference>
<dbReference type="GeneID" id="9585501"/>
<comment type="similarity">
    <text evidence="3">Belongs to the NSE2 family.</text>
</comment>
<evidence type="ECO:0000256" key="11">
    <source>
        <dbReference type="SAM" id="MobiDB-lite"/>
    </source>
</evidence>
<evidence type="ECO:0000256" key="9">
    <source>
        <dbReference type="ARBA" id="ARBA00023242"/>
    </source>
</evidence>
<keyword evidence="5" id="KW-0479">Metal-binding</keyword>
<reference evidence="13 14" key="1">
    <citation type="journal article" date="2010" name="Nat. Biotechnol.">
        <title>Genome sequence of the model mushroom Schizophyllum commune.</title>
        <authorList>
            <person name="Ohm R.A."/>
            <person name="de Jong J.F."/>
            <person name="Lugones L.G."/>
            <person name="Aerts A."/>
            <person name="Kothe E."/>
            <person name="Stajich J.E."/>
            <person name="de Vries R.P."/>
            <person name="Record E."/>
            <person name="Levasseur A."/>
            <person name="Baker S.E."/>
            <person name="Bartholomew K.A."/>
            <person name="Coutinho P.M."/>
            <person name="Erdmann S."/>
            <person name="Fowler T.J."/>
            <person name="Gathman A.C."/>
            <person name="Lombard V."/>
            <person name="Henrissat B."/>
            <person name="Knabe N."/>
            <person name="Kuees U."/>
            <person name="Lilly W.W."/>
            <person name="Lindquist E."/>
            <person name="Lucas S."/>
            <person name="Magnuson J.K."/>
            <person name="Piumi F."/>
            <person name="Raudaskoski M."/>
            <person name="Salamov A."/>
            <person name="Schmutz J."/>
            <person name="Schwarze F.W.M.R."/>
            <person name="vanKuyk P.A."/>
            <person name="Horton J.S."/>
            <person name="Grigoriev I.V."/>
            <person name="Woesten H.A.B."/>
        </authorList>
    </citation>
    <scope>NUCLEOTIDE SEQUENCE [LARGE SCALE GENOMIC DNA]</scope>
    <source>
        <strain evidence="14">H4-8 / FGSC 9210</strain>
    </source>
</reference>
<accession>D8Q044</accession>
<feature type="compositionally biased region" description="Acidic residues" evidence="11">
    <location>
        <begin position="47"/>
        <end position="56"/>
    </location>
</feature>
<dbReference type="GO" id="GO:0030915">
    <property type="term" value="C:Smc5-Smc6 complex"/>
    <property type="evidence" value="ECO:0007669"/>
    <property type="project" value="InterPro"/>
</dbReference>
<dbReference type="InterPro" id="IPR026846">
    <property type="entry name" value="Nse2(Mms21)"/>
</dbReference>